<dbReference type="PANTHER" id="PTHR14155:SF627">
    <property type="entry name" value="OS06G0192800 PROTEIN"/>
    <property type="match status" value="1"/>
</dbReference>
<dbReference type="PANTHER" id="PTHR14155">
    <property type="entry name" value="RING FINGER DOMAIN-CONTAINING"/>
    <property type="match status" value="1"/>
</dbReference>
<dbReference type="EC" id="2.3.2.27" evidence="2"/>
<evidence type="ECO:0000256" key="3">
    <source>
        <dbReference type="ARBA" id="ARBA00022723"/>
    </source>
</evidence>
<dbReference type="Gene3D" id="3.30.40.10">
    <property type="entry name" value="Zinc/RING finger domain, C3HC4 (zinc finger)"/>
    <property type="match status" value="1"/>
</dbReference>
<proteinExistence type="inferred from homology"/>
<evidence type="ECO:0000256" key="5">
    <source>
        <dbReference type="ARBA" id="ARBA00022833"/>
    </source>
</evidence>
<evidence type="ECO:0000256" key="7">
    <source>
        <dbReference type="PROSITE-ProRule" id="PRU00175"/>
    </source>
</evidence>
<keyword evidence="3" id="KW-0479">Metal-binding</keyword>
<evidence type="ECO:0000313" key="11">
    <source>
        <dbReference type="Proteomes" id="UP000236161"/>
    </source>
</evidence>
<keyword evidence="8" id="KW-1133">Transmembrane helix</keyword>
<dbReference type="Proteomes" id="UP000236161">
    <property type="component" value="Unassembled WGS sequence"/>
</dbReference>
<organism evidence="10 11">
    <name type="scientific">Apostasia shenzhenica</name>
    <dbReference type="NCBI Taxonomy" id="1088818"/>
    <lineage>
        <taxon>Eukaryota</taxon>
        <taxon>Viridiplantae</taxon>
        <taxon>Streptophyta</taxon>
        <taxon>Embryophyta</taxon>
        <taxon>Tracheophyta</taxon>
        <taxon>Spermatophyta</taxon>
        <taxon>Magnoliopsida</taxon>
        <taxon>Liliopsida</taxon>
        <taxon>Asparagales</taxon>
        <taxon>Orchidaceae</taxon>
        <taxon>Apostasioideae</taxon>
        <taxon>Apostasia</taxon>
    </lineage>
</organism>
<dbReference type="GO" id="GO:0008270">
    <property type="term" value="F:zinc ion binding"/>
    <property type="evidence" value="ECO:0007669"/>
    <property type="project" value="UniProtKB-KW"/>
</dbReference>
<keyword evidence="5" id="KW-0862">Zinc</keyword>
<evidence type="ECO:0000313" key="10">
    <source>
        <dbReference type="EMBL" id="PKA63068.1"/>
    </source>
</evidence>
<dbReference type="SMART" id="SM00184">
    <property type="entry name" value="RING"/>
    <property type="match status" value="1"/>
</dbReference>
<gene>
    <name evidence="10" type="primary">ATL40</name>
    <name evidence="10" type="ORF">AXF42_Ash007864</name>
</gene>
<evidence type="ECO:0000259" key="9">
    <source>
        <dbReference type="PROSITE" id="PS50089"/>
    </source>
</evidence>
<dbReference type="STRING" id="1088818.A0A2I0B5J9"/>
<reference evidence="10 11" key="1">
    <citation type="journal article" date="2017" name="Nature">
        <title>The Apostasia genome and the evolution of orchids.</title>
        <authorList>
            <person name="Zhang G.Q."/>
            <person name="Liu K.W."/>
            <person name="Li Z."/>
            <person name="Lohaus R."/>
            <person name="Hsiao Y.Y."/>
            <person name="Niu S.C."/>
            <person name="Wang J.Y."/>
            <person name="Lin Y.C."/>
            <person name="Xu Q."/>
            <person name="Chen L.J."/>
            <person name="Yoshida K."/>
            <person name="Fujiwara S."/>
            <person name="Wang Z.W."/>
            <person name="Zhang Y.Q."/>
            <person name="Mitsuda N."/>
            <person name="Wang M."/>
            <person name="Liu G.H."/>
            <person name="Pecoraro L."/>
            <person name="Huang H.X."/>
            <person name="Xiao X.J."/>
            <person name="Lin M."/>
            <person name="Wu X.Y."/>
            <person name="Wu W.L."/>
            <person name="Chen Y.Y."/>
            <person name="Chang S.B."/>
            <person name="Sakamoto S."/>
            <person name="Ohme-Takagi M."/>
            <person name="Yagi M."/>
            <person name="Zeng S.J."/>
            <person name="Shen C.Y."/>
            <person name="Yeh C.M."/>
            <person name="Luo Y.B."/>
            <person name="Tsai W.C."/>
            <person name="Van de Peer Y."/>
            <person name="Liu Z.J."/>
        </authorList>
    </citation>
    <scope>NUCLEOTIDE SEQUENCE [LARGE SCALE GENOMIC DNA]</scope>
    <source>
        <strain evidence="11">cv. Shenzhen</strain>
        <tissue evidence="10">Stem</tissue>
    </source>
</reference>
<dbReference type="Pfam" id="PF13639">
    <property type="entry name" value="zf-RING_2"/>
    <property type="match status" value="1"/>
</dbReference>
<dbReference type="GO" id="GO:0061630">
    <property type="term" value="F:ubiquitin protein ligase activity"/>
    <property type="evidence" value="ECO:0007669"/>
    <property type="project" value="UniProtKB-EC"/>
</dbReference>
<comment type="similarity">
    <text evidence="6">Belongs to the RING-type zinc finger family. ATL subfamily.</text>
</comment>
<dbReference type="PROSITE" id="PS50089">
    <property type="entry name" value="ZF_RING_2"/>
    <property type="match status" value="1"/>
</dbReference>
<evidence type="ECO:0000256" key="2">
    <source>
        <dbReference type="ARBA" id="ARBA00012483"/>
    </source>
</evidence>
<accession>A0A2I0B5J9</accession>
<keyword evidence="4 7" id="KW-0863">Zinc-finger</keyword>
<dbReference type="InterPro" id="IPR013083">
    <property type="entry name" value="Znf_RING/FYVE/PHD"/>
</dbReference>
<keyword evidence="11" id="KW-1185">Reference proteome</keyword>
<comment type="catalytic activity">
    <reaction evidence="1">
        <text>S-ubiquitinyl-[E2 ubiquitin-conjugating enzyme]-L-cysteine + [acceptor protein]-L-lysine = [E2 ubiquitin-conjugating enzyme]-L-cysteine + N(6)-ubiquitinyl-[acceptor protein]-L-lysine.</text>
        <dbReference type="EC" id="2.3.2.27"/>
    </reaction>
</comment>
<dbReference type="InterPro" id="IPR001841">
    <property type="entry name" value="Znf_RING"/>
</dbReference>
<name>A0A2I0B5J9_9ASPA</name>
<dbReference type="AlphaFoldDB" id="A0A2I0B5J9"/>
<dbReference type="SUPFAM" id="SSF57850">
    <property type="entry name" value="RING/U-box"/>
    <property type="match status" value="1"/>
</dbReference>
<keyword evidence="10" id="KW-0808">Transferase</keyword>
<evidence type="ECO:0000256" key="4">
    <source>
        <dbReference type="ARBA" id="ARBA00022771"/>
    </source>
</evidence>
<evidence type="ECO:0000256" key="6">
    <source>
        <dbReference type="ARBA" id="ARBA00024209"/>
    </source>
</evidence>
<keyword evidence="10" id="KW-0012">Acyltransferase</keyword>
<sequence length="175" mass="18837">MSIEAPIMPKRSSGTSGWVAEESKQSSVQEKVFILLIASIAIIFLIFFLACILRRRSRRRACGAGDTESSAGLDAGVIASLPCFAAHRSGSQLSVGGVGARCVVCQSLVRDGEMMKRMVNCRHFFHVGCIDEWLHSHSTCPICRAAAKPPEKEIAGGRLLAAPLMPERINVGGRV</sequence>
<feature type="transmembrane region" description="Helical" evidence="8">
    <location>
        <begin position="32"/>
        <end position="53"/>
    </location>
</feature>
<protein>
    <recommendedName>
        <fullName evidence="2">RING-type E3 ubiquitin transferase</fullName>
        <ecNumber evidence="2">2.3.2.27</ecNumber>
    </recommendedName>
</protein>
<evidence type="ECO:0000256" key="8">
    <source>
        <dbReference type="SAM" id="Phobius"/>
    </source>
</evidence>
<dbReference type="InterPro" id="IPR053238">
    <property type="entry name" value="RING-H2_zinc_finger"/>
</dbReference>
<dbReference type="EMBL" id="KZ451911">
    <property type="protein sequence ID" value="PKA63068.1"/>
    <property type="molecule type" value="Genomic_DNA"/>
</dbReference>
<keyword evidence="8" id="KW-0812">Transmembrane</keyword>
<evidence type="ECO:0000256" key="1">
    <source>
        <dbReference type="ARBA" id="ARBA00000900"/>
    </source>
</evidence>
<feature type="domain" description="RING-type" evidence="9">
    <location>
        <begin position="102"/>
        <end position="144"/>
    </location>
</feature>
<dbReference type="OrthoDB" id="8062037at2759"/>
<keyword evidence="8" id="KW-0472">Membrane</keyword>